<dbReference type="Proteomes" id="UP000824120">
    <property type="component" value="Chromosome 7"/>
</dbReference>
<feature type="non-terminal residue" evidence="1">
    <location>
        <position position="104"/>
    </location>
</feature>
<evidence type="ECO:0000313" key="1">
    <source>
        <dbReference type="EMBL" id="KAG5594843.1"/>
    </source>
</evidence>
<comment type="caution">
    <text evidence="1">The sequence shown here is derived from an EMBL/GenBank/DDBJ whole genome shotgun (WGS) entry which is preliminary data.</text>
</comment>
<proteinExistence type="predicted"/>
<gene>
    <name evidence="1" type="ORF">H5410_036075</name>
</gene>
<dbReference type="AlphaFoldDB" id="A0A9J5Y2I4"/>
<reference evidence="1 2" key="1">
    <citation type="submission" date="2020-09" db="EMBL/GenBank/DDBJ databases">
        <title>De no assembly of potato wild relative species, Solanum commersonii.</title>
        <authorList>
            <person name="Cho K."/>
        </authorList>
    </citation>
    <scope>NUCLEOTIDE SEQUENCE [LARGE SCALE GENOMIC DNA]</scope>
    <source>
        <strain evidence="1">LZ3.2</strain>
        <tissue evidence="1">Leaf</tissue>
    </source>
</reference>
<organism evidence="1 2">
    <name type="scientific">Solanum commersonii</name>
    <name type="common">Commerson's wild potato</name>
    <name type="synonym">Commerson's nightshade</name>
    <dbReference type="NCBI Taxonomy" id="4109"/>
    <lineage>
        <taxon>Eukaryota</taxon>
        <taxon>Viridiplantae</taxon>
        <taxon>Streptophyta</taxon>
        <taxon>Embryophyta</taxon>
        <taxon>Tracheophyta</taxon>
        <taxon>Spermatophyta</taxon>
        <taxon>Magnoliopsida</taxon>
        <taxon>eudicotyledons</taxon>
        <taxon>Gunneridae</taxon>
        <taxon>Pentapetalae</taxon>
        <taxon>asterids</taxon>
        <taxon>lamiids</taxon>
        <taxon>Solanales</taxon>
        <taxon>Solanaceae</taxon>
        <taxon>Solanoideae</taxon>
        <taxon>Solaneae</taxon>
        <taxon>Solanum</taxon>
    </lineage>
</organism>
<name>A0A9J5Y2I4_SOLCO</name>
<protein>
    <submittedName>
        <fullName evidence="1">Uncharacterized protein</fullName>
    </submittedName>
</protein>
<dbReference type="EMBL" id="JACXVP010000007">
    <property type="protein sequence ID" value="KAG5594843.1"/>
    <property type="molecule type" value="Genomic_DNA"/>
</dbReference>
<evidence type="ECO:0000313" key="2">
    <source>
        <dbReference type="Proteomes" id="UP000824120"/>
    </source>
</evidence>
<keyword evidence="2" id="KW-1185">Reference proteome</keyword>
<accession>A0A9J5Y2I4</accession>
<sequence length="104" mass="12340">EISWNNLSNADKFAQFRVRMSELYPLEIGILIGVKPEFIQFRKIRIYARAWRGEERREKRREIKKSPRTFKPCEWNSSGVIPTRYVRSRSVGLVHPHANLVSIQ</sequence>